<sequence>MSVLGWVRHARLRWRTANKYAWVGVPAAMLVVAMFALLLNTVYANKVNQRSVSCLALNIYFEARGEPEAGHYAVAEVTLNRVASSRYPNTVCGVVYAKNWDVLRKRYVSAFSWTEFKSRPEPVGAEWTRAQRIAEEVYFGRNEPTLVGVTHYHADYIRPSWSQNQTPVARIGNHVFYR</sequence>
<dbReference type="Gene3D" id="1.10.10.2520">
    <property type="entry name" value="Cell wall hydrolase SleB, domain 1"/>
    <property type="match status" value="1"/>
</dbReference>
<feature type="domain" description="Cell wall hydrolase SleB" evidence="2">
    <location>
        <begin position="65"/>
        <end position="177"/>
    </location>
</feature>
<evidence type="ECO:0000313" key="4">
    <source>
        <dbReference type="Proteomes" id="UP000179076"/>
    </source>
</evidence>
<comment type="caution">
    <text evidence="3">The sequence shown here is derived from an EMBL/GenBank/DDBJ whole genome shotgun (WGS) entry which is preliminary data.</text>
</comment>
<keyword evidence="1" id="KW-0812">Transmembrane</keyword>
<evidence type="ECO:0000256" key="1">
    <source>
        <dbReference type="SAM" id="Phobius"/>
    </source>
</evidence>
<name>A0A1F6VA73_9PROT</name>
<feature type="transmembrane region" description="Helical" evidence="1">
    <location>
        <begin position="20"/>
        <end position="43"/>
    </location>
</feature>
<keyword evidence="1" id="KW-0472">Membrane</keyword>
<organism evidence="3 4">
    <name type="scientific">Candidatus Muproteobacteria bacterium RBG_16_60_9</name>
    <dbReference type="NCBI Taxonomy" id="1817755"/>
    <lineage>
        <taxon>Bacteria</taxon>
        <taxon>Pseudomonadati</taxon>
        <taxon>Pseudomonadota</taxon>
        <taxon>Candidatus Muproteobacteria</taxon>
    </lineage>
</organism>
<dbReference type="GO" id="GO:0016787">
    <property type="term" value="F:hydrolase activity"/>
    <property type="evidence" value="ECO:0007669"/>
    <property type="project" value="InterPro"/>
</dbReference>
<accession>A0A1F6VA73</accession>
<dbReference type="Pfam" id="PF07486">
    <property type="entry name" value="Hydrolase_2"/>
    <property type="match status" value="1"/>
</dbReference>
<gene>
    <name evidence="3" type="ORF">A2W18_00470</name>
</gene>
<evidence type="ECO:0000259" key="2">
    <source>
        <dbReference type="Pfam" id="PF07486"/>
    </source>
</evidence>
<dbReference type="InterPro" id="IPR011105">
    <property type="entry name" value="Cell_wall_hydrolase_SleB"/>
</dbReference>
<evidence type="ECO:0000313" key="3">
    <source>
        <dbReference type="EMBL" id="OGI66479.1"/>
    </source>
</evidence>
<dbReference type="AlphaFoldDB" id="A0A1F6VA73"/>
<protein>
    <recommendedName>
        <fullName evidence="2">Cell wall hydrolase SleB domain-containing protein</fullName>
    </recommendedName>
</protein>
<reference evidence="3 4" key="1">
    <citation type="journal article" date="2016" name="Nat. Commun.">
        <title>Thousands of microbial genomes shed light on interconnected biogeochemical processes in an aquifer system.</title>
        <authorList>
            <person name="Anantharaman K."/>
            <person name="Brown C.T."/>
            <person name="Hug L.A."/>
            <person name="Sharon I."/>
            <person name="Castelle C.J."/>
            <person name="Probst A.J."/>
            <person name="Thomas B.C."/>
            <person name="Singh A."/>
            <person name="Wilkins M.J."/>
            <person name="Karaoz U."/>
            <person name="Brodie E.L."/>
            <person name="Williams K.H."/>
            <person name="Hubbard S.S."/>
            <person name="Banfield J.F."/>
        </authorList>
    </citation>
    <scope>NUCLEOTIDE SEQUENCE [LARGE SCALE GENOMIC DNA]</scope>
</reference>
<keyword evidence="1" id="KW-1133">Transmembrane helix</keyword>
<dbReference type="Proteomes" id="UP000179076">
    <property type="component" value="Unassembled WGS sequence"/>
</dbReference>
<proteinExistence type="predicted"/>
<dbReference type="EMBL" id="MFSP01000086">
    <property type="protein sequence ID" value="OGI66479.1"/>
    <property type="molecule type" value="Genomic_DNA"/>
</dbReference>
<dbReference type="InterPro" id="IPR042047">
    <property type="entry name" value="SleB_dom1"/>
</dbReference>